<protein>
    <recommendedName>
        <fullName evidence="3">glucose-6-phosphate 1-epimerase</fullName>
        <ecNumber evidence="3">5.1.3.15</ecNumber>
    </recommendedName>
</protein>
<evidence type="ECO:0000256" key="3">
    <source>
        <dbReference type="ARBA" id="ARBA00012083"/>
    </source>
</evidence>
<dbReference type="PANTHER" id="PTHR11122:SF13">
    <property type="entry name" value="GLUCOSE-6-PHOSPHATE 1-EPIMERASE"/>
    <property type="match status" value="1"/>
</dbReference>
<dbReference type="Proteomes" id="UP000824366">
    <property type="component" value="Chromosome"/>
</dbReference>
<sequence length="317" mass="34829">MIYLHKQLHFFIANNFITNHMPQSLETLNSRFGLTNTLFFANHAAGLPVAEIQTPLARAHVALHGAHVLAWQPAGQQPVIWVSQAARYEPGQAVRGGVPVCWPWFGARDGLPAHGFVRTRLWHMRETSLDADGQVRLRLGISDDASTRALWNHAFDLELIVTVGQTLTMALVTRNTGTQAFTLTDALHTYFGVADIAQTTVRGLEGCTYLDKVQNFAECSQTGVVSFSAETDRVYVNTSAECVIDDRAGQRQIHVAKQGSTSTVVWNPWSEREKSIADMAAGEHRRMLCVETCNAGPDKITLAAQGIHTLTARISVA</sequence>
<dbReference type="SUPFAM" id="SSF74650">
    <property type="entry name" value="Galactose mutarotase-like"/>
    <property type="match status" value="1"/>
</dbReference>
<evidence type="ECO:0000313" key="6">
    <source>
        <dbReference type="Proteomes" id="UP000824366"/>
    </source>
</evidence>
<dbReference type="Pfam" id="PF01263">
    <property type="entry name" value="Aldose_epim"/>
    <property type="match status" value="1"/>
</dbReference>
<dbReference type="EMBL" id="AP024238">
    <property type="protein sequence ID" value="BCO29659.1"/>
    <property type="molecule type" value="Genomic_DNA"/>
</dbReference>
<organism evidence="5 6">
    <name type="scientific">Rhodoferax lithotrophicus</name>
    <dbReference type="NCBI Taxonomy" id="2798804"/>
    <lineage>
        <taxon>Bacteria</taxon>
        <taxon>Pseudomonadati</taxon>
        <taxon>Pseudomonadota</taxon>
        <taxon>Betaproteobacteria</taxon>
        <taxon>Burkholderiales</taxon>
        <taxon>Comamonadaceae</taxon>
        <taxon>Rhodoferax</taxon>
    </lineage>
</organism>
<dbReference type="InterPro" id="IPR008183">
    <property type="entry name" value="Aldose_1/G6P_1-epimerase"/>
</dbReference>
<proteinExistence type="inferred from homology"/>
<comment type="catalytic activity">
    <reaction evidence="1">
        <text>alpha-D-glucose 6-phosphate = beta-D-glucose 6-phosphate</text>
        <dbReference type="Rhea" id="RHEA:16249"/>
        <dbReference type="ChEBI" id="CHEBI:58225"/>
        <dbReference type="ChEBI" id="CHEBI:58247"/>
        <dbReference type="EC" id="5.1.3.15"/>
    </reaction>
</comment>
<evidence type="ECO:0000256" key="2">
    <source>
        <dbReference type="ARBA" id="ARBA00005866"/>
    </source>
</evidence>
<dbReference type="Gene3D" id="2.70.98.10">
    <property type="match status" value="1"/>
</dbReference>
<dbReference type="InterPro" id="IPR025532">
    <property type="entry name" value="G6P_1-epimerase"/>
</dbReference>
<dbReference type="InterPro" id="IPR014718">
    <property type="entry name" value="GH-type_carb-bd"/>
</dbReference>
<name>A0ABM7MTR8_9BURK</name>
<keyword evidence="4" id="KW-0413">Isomerase</keyword>
<evidence type="ECO:0000256" key="4">
    <source>
        <dbReference type="ARBA" id="ARBA00023235"/>
    </source>
</evidence>
<dbReference type="EC" id="5.1.3.15" evidence="3"/>
<keyword evidence="6" id="KW-1185">Reference proteome</keyword>
<comment type="similarity">
    <text evidence="2">Belongs to the glucose-6-phosphate 1-epimerase family.</text>
</comment>
<gene>
    <name evidence="5" type="ORF">MIZ03_4583</name>
</gene>
<dbReference type="InterPro" id="IPR011013">
    <property type="entry name" value="Gal_mutarotase_sf_dom"/>
</dbReference>
<evidence type="ECO:0000313" key="5">
    <source>
        <dbReference type="EMBL" id="BCO29659.1"/>
    </source>
</evidence>
<evidence type="ECO:0000256" key="1">
    <source>
        <dbReference type="ARBA" id="ARBA00001096"/>
    </source>
</evidence>
<dbReference type="CDD" id="cd09020">
    <property type="entry name" value="D-hex-6-P-epi_like"/>
    <property type="match status" value="1"/>
</dbReference>
<dbReference type="PANTHER" id="PTHR11122">
    <property type="entry name" value="APOSPORY-ASSOCIATED PROTEIN C-RELATED"/>
    <property type="match status" value="1"/>
</dbReference>
<accession>A0ABM7MTR8</accession>
<reference evidence="5 6" key="1">
    <citation type="journal article" date="2021" name="Microbiol. Spectr.">
        <title>A Single Bacterium Capable of Oxidation and Reduction of Iron at Circumneutral pH.</title>
        <authorList>
            <person name="Kato S."/>
            <person name="Ohkuma M."/>
        </authorList>
    </citation>
    <scope>NUCLEOTIDE SEQUENCE [LARGE SCALE GENOMIC DNA]</scope>
    <source>
        <strain evidence="5 6">MIZ03</strain>
    </source>
</reference>